<dbReference type="Gene3D" id="3.90.1200.10">
    <property type="match status" value="1"/>
</dbReference>
<dbReference type="Pfam" id="PF01636">
    <property type="entry name" value="APH"/>
    <property type="match status" value="1"/>
</dbReference>
<proteinExistence type="predicted"/>
<dbReference type="Gene3D" id="3.30.200.20">
    <property type="entry name" value="Phosphorylase Kinase, domain 1"/>
    <property type="match status" value="1"/>
</dbReference>
<dbReference type="InterPro" id="IPR041726">
    <property type="entry name" value="ACAD10_11_N"/>
</dbReference>
<dbReference type="InterPro" id="IPR002575">
    <property type="entry name" value="Aminoglycoside_PTrfase"/>
</dbReference>
<dbReference type="GO" id="GO:0016301">
    <property type="term" value="F:kinase activity"/>
    <property type="evidence" value="ECO:0007669"/>
    <property type="project" value="UniProtKB-KW"/>
</dbReference>
<keyword evidence="2" id="KW-0418">Kinase</keyword>
<dbReference type="PANTHER" id="PTHR47829">
    <property type="entry name" value="HYDROLASE, PUTATIVE (AFU_ORTHOLOGUE AFUA_1G12880)-RELATED"/>
    <property type="match status" value="1"/>
</dbReference>
<accession>A0A2T5US63</accession>
<evidence type="ECO:0000313" key="2">
    <source>
        <dbReference type="EMBL" id="PTW54359.1"/>
    </source>
</evidence>
<comment type="caution">
    <text evidence="2">The sequence shown here is derived from an EMBL/GenBank/DDBJ whole genome shotgun (WGS) entry which is preliminary data.</text>
</comment>
<dbReference type="Proteomes" id="UP000244081">
    <property type="component" value="Unassembled WGS sequence"/>
</dbReference>
<keyword evidence="3" id="KW-1185">Reference proteome</keyword>
<reference evidence="2 3" key="1">
    <citation type="submission" date="2018-04" db="EMBL/GenBank/DDBJ databases">
        <title>Genomic Encyclopedia of Archaeal and Bacterial Type Strains, Phase II (KMG-II): from individual species to whole genera.</title>
        <authorList>
            <person name="Goeker M."/>
        </authorList>
    </citation>
    <scope>NUCLEOTIDE SEQUENCE [LARGE SCALE GENOMIC DNA]</scope>
    <source>
        <strain evidence="2 3">DSM 23382</strain>
    </source>
</reference>
<organism evidence="2 3">
    <name type="scientific">Breoghania corrubedonensis</name>
    <dbReference type="NCBI Taxonomy" id="665038"/>
    <lineage>
        <taxon>Bacteria</taxon>
        <taxon>Pseudomonadati</taxon>
        <taxon>Pseudomonadota</taxon>
        <taxon>Alphaproteobacteria</taxon>
        <taxon>Hyphomicrobiales</taxon>
        <taxon>Stappiaceae</taxon>
        <taxon>Breoghania</taxon>
    </lineage>
</organism>
<name>A0A2T5US63_9HYPH</name>
<dbReference type="EMBL" id="QAYG01000014">
    <property type="protein sequence ID" value="PTW54359.1"/>
    <property type="molecule type" value="Genomic_DNA"/>
</dbReference>
<evidence type="ECO:0000259" key="1">
    <source>
        <dbReference type="Pfam" id="PF01636"/>
    </source>
</evidence>
<dbReference type="InterPro" id="IPR011009">
    <property type="entry name" value="Kinase-like_dom_sf"/>
</dbReference>
<keyword evidence="2" id="KW-0808">Transferase</keyword>
<feature type="domain" description="Aminoglycoside phosphotransferase" evidence="1">
    <location>
        <begin position="2"/>
        <end position="218"/>
    </location>
</feature>
<protein>
    <submittedName>
        <fullName evidence="2">Aminoglycoside phosphotransferase (APT) family kinase protein</fullName>
    </submittedName>
</protein>
<dbReference type="InterPro" id="IPR052898">
    <property type="entry name" value="ACAD10-like"/>
</dbReference>
<sequence length="316" mass="35342">MSNPTFLITTEISERWVLRKKPPGSLLPKAHAVDREHRIMSALADTRVPVPRMRAYCDDREVIGVEFFLMEYVEGRVVSDPGMSGIQPAQRREIAFALVDTLACLHNLDWRHLGLADYGRPEGFMARQVRRWSGQYDAAKTALPASLDHSDMDWLRDWLAEHGSVADNATIVHGDFRLGNVILHPRDARPLAVLDWELSTIGHPLSDLAYLMLPYHLPRRLPQFPDLRENGLPTEREILNRYAQATGRAVMNDWPLFLAFSCFRYAAIVHGVAARAAQGNASSARADPTRDANRAMAVASLGREIAASCRFGGTAH</sequence>
<dbReference type="PANTHER" id="PTHR47829:SF1">
    <property type="entry name" value="HAD FAMILY PHOSPHATASE"/>
    <property type="match status" value="1"/>
</dbReference>
<dbReference type="AlphaFoldDB" id="A0A2T5US63"/>
<gene>
    <name evidence="2" type="ORF">C8N35_11440</name>
</gene>
<evidence type="ECO:0000313" key="3">
    <source>
        <dbReference type="Proteomes" id="UP000244081"/>
    </source>
</evidence>
<dbReference type="SUPFAM" id="SSF56112">
    <property type="entry name" value="Protein kinase-like (PK-like)"/>
    <property type="match status" value="1"/>
</dbReference>
<dbReference type="CDD" id="cd05154">
    <property type="entry name" value="ACAD10_11_N-like"/>
    <property type="match status" value="1"/>
</dbReference>